<reference evidence="1 2" key="1">
    <citation type="journal article" date="2013" name="Proc. Natl. Acad. Sci. U.S.A.">
        <title>Fine-scale variation in meiotic recombination in Mimulus inferred from population shotgun sequencing.</title>
        <authorList>
            <person name="Hellsten U."/>
            <person name="Wright K.M."/>
            <person name="Jenkins J."/>
            <person name="Shu S."/>
            <person name="Yuan Y."/>
            <person name="Wessler S.R."/>
            <person name="Schmutz J."/>
            <person name="Willis J.H."/>
            <person name="Rokhsar D.S."/>
        </authorList>
    </citation>
    <scope>NUCLEOTIDE SEQUENCE [LARGE SCALE GENOMIC DNA]</scope>
    <source>
        <strain evidence="2">cv. DUN x IM62</strain>
    </source>
</reference>
<keyword evidence="2" id="KW-1185">Reference proteome</keyword>
<dbReference type="STRING" id="4155.A0A022QPK9"/>
<evidence type="ECO:0008006" key="3">
    <source>
        <dbReference type="Google" id="ProtNLM"/>
    </source>
</evidence>
<accession>A0A022QPK9</accession>
<protein>
    <recommendedName>
        <fullName evidence="3">F-box associated domain-containing protein</fullName>
    </recommendedName>
</protein>
<organism evidence="1 2">
    <name type="scientific">Erythranthe guttata</name>
    <name type="common">Yellow monkey flower</name>
    <name type="synonym">Mimulus guttatus</name>
    <dbReference type="NCBI Taxonomy" id="4155"/>
    <lineage>
        <taxon>Eukaryota</taxon>
        <taxon>Viridiplantae</taxon>
        <taxon>Streptophyta</taxon>
        <taxon>Embryophyta</taxon>
        <taxon>Tracheophyta</taxon>
        <taxon>Spermatophyta</taxon>
        <taxon>Magnoliopsida</taxon>
        <taxon>eudicotyledons</taxon>
        <taxon>Gunneridae</taxon>
        <taxon>Pentapetalae</taxon>
        <taxon>asterids</taxon>
        <taxon>lamiids</taxon>
        <taxon>Lamiales</taxon>
        <taxon>Phrymaceae</taxon>
        <taxon>Erythranthe</taxon>
    </lineage>
</organism>
<gene>
    <name evidence="1" type="ORF">MIMGU_mgv11b017855mg</name>
</gene>
<evidence type="ECO:0000313" key="2">
    <source>
        <dbReference type="Proteomes" id="UP000030748"/>
    </source>
</evidence>
<dbReference type="Proteomes" id="UP000030748">
    <property type="component" value="Unassembled WGS sequence"/>
</dbReference>
<name>A0A022QPK9_ERYGU</name>
<sequence length="127" mass="14329">IRDEVFSEVMLPDGFANVGAPRLRIFVIGESIGVVKFTGATSCDVWVMKEYCVKESWTKLYTIDLLGWIKKAVGFSKSGEALLAFRPLGLSYHKIELVYVYNYIESLLLLKRSAETESMEMSLIAHV</sequence>
<feature type="non-terminal residue" evidence="1">
    <location>
        <position position="1"/>
    </location>
</feature>
<dbReference type="EMBL" id="KI631216">
    <property type="protein sequence ID" value="EYU29504.1"/>
    <property type="molecule type" value="Genomic_DNA"/>
</dbReference>
<proteinExistence type="predicted"/>
<evidence type="ECO:0000313" key="1">
    <source>
        <dbReference type="EMBL" id="EYU29504.1"/>
    </source>
</evidence>
<dbReference type="AlphaFoldDB" id="A0A022QPK9"/>